<dbReference type="AlphaFoldDB" id="A0A1H2LAC0"/>
<keyword evidence="3" id="KW-1185">Reference proteome</keyword>
<gene>
    <name evidence="2" type="ORF">SAMN04488563_5624</name>
</gene>
<evidence type="ECO:0000313" key="3">
    <source>
        <dbReference type="Proteomes" id="UP000182977"/>
    </source>
</evidence>
<dbReference type="PANTHER" id="PTHR30157:SF0">
    <property type="entry name" value="NADPH-DEPENDENT FERRIC-CHELATE REDUCTASE"/>
    <property type="match status" value="1"/>
</dbReference>
<dbReference type="InterPro" id="IPR039374">
    <property type="entry name" value="SIP_fam"/>
</dbReference>
<dbReference type="STRING" id="419479.SAMN04488563_5624"/>
<proteinExistence type="predicted"/>
<evidence type="ECO:0000259" key="1">
    <source>
        <dbReference type="Pfam" id="PF04954"/>
    </source>
</evidence>
<dbReference type="InterPro" id="IPR007037">
    <property type="entry name" value="SIP_rossman_dom"/>
</dbReference>
<dbReference type="OrthoDB" id="3291337at2"/>
<sequence length="147" mass="16136">MRRGDAAAPRVPGVRLTYSELRGSIRRHRPEERQVDVDFVLHGDGDHDGLYGPPVTWRHRGDGVPAGQSTALADAVRELDFPDGEPFAWVAGEASAVRTVRRHLVGERGVDRMAVAFAGYWRLRLTQDDGPTVDELADHAEVDADSG</sequence>
<organism evidence="2 3">
    <name type="scientific">Jiangella alkaliphila</name>
    <dbReference type="NCBI Taxonomy" id="419479"/>
    <lineage>
        <taxon>Bacteria</taxon>
        <taxon>Bacillati</taxon>
        <taxon>Actinomycetota</taxon>
        <taxon>Actinomycetes</taxon>
        <taxon>Jiangellales</taxon>
        <taxon>Jiangellaceae</taxon>
        <taxon>Jiangella</taxon>
    </lineage>
</organism>
<evidence type="ECO:0000313" key="2">
    <source>
        <dbReference type="EMBL" id="SDU77764.1"/>
    </source>
</evidence>
<accession>A0A1H2LAC0</accession>
<dbReference type="Proteomes" id="UP000182977">
    <property type="component" value="Chromosome I"/>
</dbReference>
<feature type="domain" description="SIP-like Rossmann fold" evidence="1">
    <location>
        <begin position="53"/>
        <end position="123"/>
    </location>
</feature>
<dbReference type="InterPro" id="IPR039261">
    <property type="entry name" value="FNR_nucleotide-bd"/>
</dbReference>
<dbReference type="RefSeq" id="WP_052763185.1">
    <property type="nucleotide sequence ID" value="NZ_LBMC01000078.1"/>
</dbReference>
<name>A0A1H2LAC0_9ACTN</name>
<protein>
    <submittedName>
        <fullName evidence="2">Siderophore-interacting protein</fullName>
    </submittedName>
</protein>
<dbReference type="Gene3D" id="3.40.50.80">
    <property type="entry name" value="Nucleotide-binding domain of ferredoxin-NADP reductase (FNR) module"/>
    <property type="match status" value="1"/>
</dbReference>
<dbReference type="EMBL" id="LT629791">
    <property type="protein sequence ID" value="SDU77764.1"/>
    <property type="molecule type" value="Genomic_DNA"/>
</dbReference>
<reference evidence="3" key="1">
    <citation type="submission" date="2016-10" db="EMBL/GenBank/DDBJ databases">
        <authorList>
            <person name="Varghese N."/>
            <person name="Submissions S."/>
        </authorList>
    </citation>
    <scope>NUCLEOTIDE SEQUENCE [LARGE SCALE GENOMIC DNA]</scope>
    <source>
        <strain evidence="3">DSM 45079</strain>
    </source>
</reference>
<dbReference type="PANTHER" id="PTHR30157">
    <property type="entry name" value="FERRIC REDUCTASE, NADPH-DEPENDENT"/>
    <property type="match status" value="1"/>
</dbReference>
<dbReference type="Pfam" id="PF04954">
    <property type="entry name" value="SIP"/>
    <property type="match status" value="1"/>
</dbReference>